<dbReference type="SUPFAM" id="SSF53474">
    <property type="entry name" value="alpha/beta-Hydrolases"/>
    <property type="match status" value="1"/>
</dbReference>
<dbReference type="PRINTS" id="PR00412">
    <property type="entry name" value="EPOXHYDRLASE"/>
</dbReference>
<dbReference type="Pfam" id="PF00561">
    <property type="entry name" value="Abhydrolase_1"/>
    <property type="match status" value="1"/>
</dbReference>
<dbReference type="Gene3D" id="3.40.50.1820">
    <property type="entry name" value="alpha/beta hydrolase"/>
    <property type="match status" value="1"/>
</dbReference>
<reference evidence="2" key="1">
    <citation type="journal article" date="2015" name="Nature">
        <title>Complex archaea that bridge the gap between prokaryotes and eukaryotes.</title>
        <authorList>
            <person name="Spang A."/>
            <person name="Saw J.H."/>
            <person name="Jorgensen S.L."/>
            <person name="Zaremba-Niedzwiedzka K."/>
            <person name="Martijn J."/>
            <person name="Lind A.E."/>
            <person name="van Eijk R."/>
            <person name="Schleper C."/>
            <person name="Guy L."/>
            <person name="Ettema T.J."/>
        </authorList>
    </citation>
    <scope>NUCLEOTIDE SEQUENCE</scope>
</reference>
<feature type="domain" description="AB hydrolase-1" evidence="1">
    <location>
        <begin position="89"/>
        <end position="322"/>
    </location>
</feature>
<dbReference type="AlphaFoldDB" id="A0A0F9W421"/>
<evidence type="ECO:0000313" key="2">
    <source>
        <dbReference type="EMBL" id="KKO06978.1"/>
    </source>
</evidence>
<protein>
    <recommendedName>
        <fullName evidence="1">AB hydrolase-1 domain-containing protein</fullName>
    </recommendedName>
</protein>
<gene>
    <name evidence="2" type="ORF">LCGC14_0061640</name>
</gene>
<sequence>MLLSRLYHTGRLLALAGAALLASTSLAVAQSQPPSEPPADWGPVSASMAEIPYPHPVEYMPVTHIGQDGLKAYMDVAPTGPANGQTAMLFHGMNFAGIGFAPTIEALTAAGFRVVVPDRIGYGRSSKMDIPYNLHIFASDAKKLLDHLGIEQTAIVGHSMGGMLAARFAMTYPETTTHVVFVNQIGMSDQRPGRPWRDIEEAAQSVRENTSYQSILANHMRYYNTEIKPEYLEFVRYQYGQTLTSAWPLLARIRAWQQAILYFDPVVYDWQHITTKALVLGGADDRLTRDFAGQARMVAETLQNAELNLYPGIGHNPHFENPEQYHADLIAFLRSDPAVPASSDW</sequence>
<dbReference type="InterPro" id="IPR029058">
    <property type="entry name" value="AB_hydrolase_fold"/>
</dbReference>
<accession>A0A0F9W421</accession>
<organism evidence="2">
    <name type="scientific">marine sediment metagenome</name>
    <dbReference type="NCBI Taxonomy" id="412755"/>
    <lineage>
        <taxon>unclassified sequences</taxon>
        <taxon>metagenomes</taxon>
        <taxon>ecological metagenomes</taxon>
    </lineage>
</organism>
<name>A0A0F9W421_9ZZZZ</name>
<dbReference type="EMBL" id="LAZR01000014">
    <property type="protein sequence ID" value="KKO06978.1"/>
    <property type="molecule type" value="Genomic_DNA"/>
</dbReference>
<dbReference type="InterPro" id="IPR050266">
    <property type="entry name" value="AB_hydrolase_sf"/>
</dbReference>
<dbReference type="PANTHER" id="PTHR43798:SF33">
    <property type="entry name" value="HYDROLASE, PUTATIVE (AFU_ORTHOLOGUE AFUA_2G14860)-RELATED"/>
    <property type="match status" value="1"/>
</dbReference>
<dbReference type="InterPro" id="IPR000073">
    <property type="entry name" value="AB_hydrolase_1"/>
</dbReference>
<dbReference type="GO" id="GO:0016020">
    <property type="term" value="C:membrane"/>
    <property type="evidence" value="ECO:0007669"/>
    <property type="project" value="TreeGrafter"/>
</dbReference>
<proteinExistence type="predicted"/>
<dbReference type="PANTHER" id="PTHR43798">
    <property type="entry name" value="MONOACYLGLYCEROL LIPASE"/>
    <property type="match status" value="1"/>
</dbReference>
<comment type="caution">
    <text evidence="2">The sequence shown here is derived from an EMBL/GenBank/DDBJ whole genome shotgun (WGS) entry which is preliminary data.</text>
</comment>
<evidence type="ECO:0000259" key="1">
    <source>
        <dbReference type="Pfam" id="PF00561"/>
    </source>
</evidence>
<dbReference type="GO" id="GO:0003824">
    <property type="term" value="F:catalytic activity"/>
    <property type="evidence" value="ECO:0007669"/>
    <property type="project" value="InterPro"/>
</dbReference>
<dbReference type="InterPro" id="IPR000639">
    <property type="entry name" value="Epox_hydrolase-like"/>
</dbReference>
<dbReference type="PRINTS" id="PR00111">
    <property type="entry name" value="ABHYDROLASE"/>
</dbReference>